<sequence>MPRQVNWIRPQGDVIALNVDRSVLGNPQVARFGSLCRNHNGAFLLGFYGAVEISEVLYAEILALLKGLELCWEARYKKLVCYSDSLTMVNLVNNGVRSYHFYNNMIMKFHQLLGRDWPCSLNQTLRKGNQCANVLVKMGVASSCLLEVIYAPPLMLLEPLRADATEVLWDPVALTSVHAELLAIYHDLKIARDKGIGRLICESDSKLALDLITGEINLFHQYFPTILLIHSLKQMDWEVTFVHVYCEGNKCAD</sequence>
<evidence type="ECO:0000313" key="3">
    <source>
        <dbReference type="Proteomes" id="UP000289340"/>
    </source>
</evidence>
<organism evidence="2 3">
    <name type="scientific">Glycine soja</name>
    <name type="common">Wild soybean</name>
    <dbReference type="NCBI Taxonomy" id="3848"/>
    <lineage>
        <taxon>Eukaryota</taxon>
        <taxon>Viridiplantae</taxon>
        <taxon>Streptophyta</taxon>
        <taxon>Embryophyta</taxon>
        <taxon>Tracheophyta</taxon>
        <taxon>Spermatophyta</taxon>
        <taxon>Magnoliopsida</taxon>
        <taxon>eudicotyledons</taxon>
        <taxon>Gunneridae</taxon>
        <taxon>Pentapetalae</taxon>
        <taxon>rosids</taxon>
        <taxon>fabids</taxon>
        <taxon>Fabales</taxon>
        <taxon>Fabaceae</taxon>
        <taxon>Papilionoideae</taxon>
        <taxon>50 kb inversion clade</taxon>
        <taxon>NPAAA clade</taxon>
        <taxon>indigoferoid/millettioid clade</taxon>
        <taxon>Phaseoleae</taxon>
        <taxon>Glycine</taxon>
        <taxon>Glycine subgen. Soja</taxon>
    </lineage>
</organism>
<dbReference type="InterPro" id="IPR012337">
    <property type="entry name" value="RNaseH-like_sf"/>
</dbReference>
<dbReference type="PANTHER" id="PTHR47723">
    <property type="entry name" value="OS05G0353850 PROTEIN"/>
    <property type="match status" value="1"/>
</dbReference>
<evidence type="ECO:0000259" key="1">
    <source>
        <dbReference type="Pfam" id="PF13456"/>
    </source>
</evidence>
<accession>A0A445JZH1</accession>
<proteinExistence type="predicted"/>
<protein>
    <recommendedName>
        <fullName evidence="1">RNase H type-1 domain-containing protein</fullName>
    </recommendedName>
</protein>
<dbReference type="SUPFAM" id="SSF53098">
    <property type="entry name" value="Ribonuclease H-like"/>
    <property type="match status" value="2"/>
</dbReference>
<evidence type="ECO:0000313" key="2">
    <source>
        <dbReference type="EMBL" id="RZC03880.1"/>
    </source>
</evidence>
<gene>
    <name evidence="2" type="ORF">D0Y65_018502</name>
</gene>
<dbReference type="InterPro" id="IPR053151">
    <property type="entry name" value="RNase_H-like"/>
</dbReference>
<feature type="domain" description="RNase H type-1" evidence="1">
    <location>
        <begin position="175"/>
        <end position="253"/>
    </location>
</feature>
<dbReference type="AlphaFoldDB" id="A0A445JZH1"/>
<dbReference type="Gene3D" id="3.30.420.10">
    <property type="entry name" value="Ribonuclease H-like superfamily/Ribonuclease H"/>
    <property type="match status" value="2"/>
</dbReference>
<dbReference type="GO" id="GO:0004523">
    <property type="term" value="F:RNA-DNA hybrid ribonuclease activity"/>
    <property type="evidence" value="ECO:0007669"/>
    <property type="project" value="InterPro"/>
</dbReference>
<feature type="domain" description="RNase H type-1" evidence="1">
    <location>
        <begin position="18"/>
        <end position="138"/>
    </location>
</feature>
<dbReference type="PANTHER" id="PTHR47723:SF19">
    <property type="entry name" value="POLYNUCLEOTIDYL TRANSFERASE, RIBONUCLEASE H-LIKE SUPERFAMILY PROTEIN"/>
    <property type="match status" value="1"/>
</dbReference>
<dbReference type="InterPro" id="IPR044730">
    <property type="entry name" value="RNase_H-like_dom_plant"/>
</dbReference>
<dbReference type="InterPro" id="IPR002156">
    <property type="entry name" value="RNaseH_domain"/>
</dbReference>
<dbReference type="Pfam" id="PF13456">
    <property type="entry name" value="RVT_3"/>
    <property type="match status" value="2"/>
</dbReference>
<reference evidence="2 3" key="1">
    <citation type="submission" date="2018-09" db="EMBL/GenBank/DDBJ databases">
        <title>A high-quality reference genome of wild soybean provides a powerful tool to mine soybean genomes.</title>
        <authorList>
            <person name="Xie M."/>
            <person name="Chung C.Y.L."/>
            <person name="Li M.-W."/>
            <person name="Wong F.-L."/>
            <person name="Chan T.-F."/>
            <person name="Lam H.-M."/>
        </authorList>
    </citation>
    <scope>NUCLEOTIDE SEQUENCE [LARGE SCALE GENOMIC DNA]</scope>
    <source>
        <strain evidence="3">cv. W05</strain>
        <tissue evidence="2">Hypocotyl of etiolated seedlings</tissue>
    </source>
</reference>
<dbReference type="CDD" id="cd06222">
    <property type="entry name" value="RNase_H_like"/>
    <property type="match status" value="2"/>
</dbReference>
<dbReference type="GO" id="GO:0003676">
    <property type="term" value="F:nucleic acid binding"/>
    <property type="evidence" value="ECO:0007669"/>
    <property type="project" value="InterPro"/>
</dbReference>
<dbReference type="EMBL" id="QZWG01000007">
    <property type="protein sequence ID" value="RZC03880.1"/>
    <property type="molecule type" value="Genomic_DNA"/>
</dbReference>
<keyword evidence="3" id="KW-1185">Reference proteome</keyword>
<comment type="caution">
    <text evidence="2">The sequence shown here is derived from an EMBL/GenBank/DDBJ whole genome shotgun (WGS) entry which is preliminary data.</text>
</comment>
<dbReference type="Proteomes" id="UP000289340">
    <property type="component" value="Chromosome 7"/>
</dbReference>
<name>A0A445JZH1_GLYSO</name>
<dbReference type="InterPro" id="IPR036397">
    <property type="entry name" value="RNaseH_sf"/>
</dbReference>